<name>A0A1W1ZCI8_9SPHI</name>
<organism evidence="1 2">
    <name type="scientific">Pedobacter africanus</name>
    <dbReference type="NCBI Taxonomy" id="151894"/>
    <lineage>
        <taxon>Bacteria</taxon>
        <taxon>Pseudomonadati</taxon>
        <taxon>Bacteroidota</taxon>
        <taxon>Sphingobacteriia</taxon>
        <taxon>Sphingobacteriales</taxon>
        <taxon>Sphingobacteriaceae</taxon>
        <taxon>Pedobacter</taxon>
    </lineage>
</organism>
<proteinExistence type="predicted"/>
<dbReference type="Proteomes" id="UP000192756">
    <property type="component" value="Unassembled WGS sequence"/>
</dbReference>
<gene>
    <name evidence="1" type="ORF">SAMN04488524_0601</name>
</gene>
<evidence type="ECO:0000313" key="2">
    <source>
        <dbReference type="Proteomes" id="UP000192756"/>
    </source>
</evidence>
<dbReference type="STRING" id="151894.SAMN04488524_0601"/>
<evidence type="ECO:0000313" key="1">
    <source>
        <dbReference type="EMBL" id="SMC46145.1"/>
    </source>
</evidence>
<dbReference type="AlphaFoldDB" id="A0A1W1ZCI8"/>
<reference evidence="2" key="1">
    <citation type="submission" date="2017-04" db="EMBL/GenBank/DDBJ databases">
        <authorList>
            <person name="Varghese N."/>
            <person name="Submissions S."/>
        </authorList>
    </citation>
    <scope>NUCLEOTIDE SEQUENCE [LARGE SCALE GENOMIC DNA]</scope>
    <source>
        <strain evidence="2">DSM 12126</strain>
    </source>
</reference>
<dbReference type="RefSeq" id="WP_144008841.1">
    <property type="nucleotide sequence ID" value="NZ_FWXT01000001.1"/>
</dbReference>
<accession>A0A1W1ZCI8</accession>
<dbReference type="EMBL" id="FWXT01000001">
    <property type="protein sequence ID" value="SMC46145.1"/>
    <property type="molecule type" value="Genomic_DNA"/>
</dbReference>
<sequence>MKNLSNRQGYPMLLQLDLKVTKRDKETGTYYGSGTIDFTDDEPARIGDELKYNNKTIVITEVVDQREAKGLHPVPAIWQRIVCEFTTAVA</sequence>
<keyword evidence="2" id="KW-1185">Reference proteome</keyword>
<protein>
    <submittedName>
        <fullName evidence="1">Uncharacterized protein</fullName>
    </submittedName>
</protein>